<dbReference type="InterPro" id="IPR004872">
    <property type="entry name" value="Lipoprotein_NlpA"/>
</dbReference>
<comment type="similarity">
    <text evidence="2">Belongs to the NlpA lipoprotein family.</text>
</comment>
<comment type="caution">
    <text evidence="8">The sequence shown here is derived from an EMBL/GenBank/DDBJ whole genome shotgun (WGS) entry which is preliminary data.</text>
</comment>
<keyword evidence="9" id="KW-1185">Reference proteome</keyword>
<dbReference type="SUPFAM" id="SSF53850">
    <property type="entry name" value="Periplasmic binding protein-like II"/>
    <property type="match status" value="1"/>
</dbReference>
<dbReference type="Gene3D" id="3.40.190.10">
    <property type="entry name" value="Periplasmic binding protein-like II"/>
    <property type="match status" value="2"/>
</dbReference>
<reference evidence="8 9" key="1">
    <citation type="submission" date="2018-10" db="EMBL/GenBank/DDBJ databases">
        <title>Draft genome of Mycobacterium hodleri strain B.</title>
        <authorList>
            <person name="Amande T.J."/>
            <person name="Mcgenity T.J."/>
        </authorList>
    </citation>
    <scope>NUCLEOTIDE SEQUENCE [LARGE SCALE GENOMIC DNA]</scope>
    <source>
        <strain evidence="8 9">B</strain>
    </source>
</reference>
<evidence type="ECO:0000256" key="7">
    <source>
        <dbReference type="SAM" id="SignalP"/>
    </source>
</evidence>
<dbReference type="GO" id="GO:0016020">
    <property type="term" value="C:membrane"/>
    <property type="evidence" value="ECO:0007669"/>
    <property type="project" value="UniProtKB-SubCell"/>
</dbReference>
<evidence type="ECO:0000256" key="4">
    <source>
        <dbReference type="ARBA" id="ARBA00023136"/>
    </source>
</evidence>
<dbReference type="Proteomes" id="UP000315759">
    <property type="component" value="Unassembled WGS sequence"/>
</dbReference>
<feature type="chain" id="PRO_5039518182" evidence="7">
    <location>
        <begin position="25"/>
        <end position="298"/>
    </location>
</feature>
<evidence type="ECO:0000256" key="6">
    <source>
        <dbReference type="ARBA" id="ARBA00023288"/>
    </source>
</evidence>
<dbReference type="PANTHER" id="PTHR30429:SF0">
    <property type="entry name" value="METHIONINE-BINDING LIPOPROTEIN METQ"/>
    <property type="match status" value="1"/>
</dbReference>
<sequence>MKRSSKTAKIVAGVLLLATTTLGACSTGSNDAGGKWTDDTKPLRVWAENRPHSEILQHIVDSGQLPDGVKLDIKIAEEGVNENDVVHHGDVDATYIDHIPFFEADTKQRGITDLQVGAKVHIEPQGLYSKRFRAVADIPQNAKIGIPDNVTNFARGLFLLQSAGLITLDRNYDGGTLSGDDLLITEKNVTADPKNLIPNLVKISDNVQMARQLQDVDAAVLQGNSALAVNLTPKTDALKLEDSKNGNPYVNVLVLPNALANDKRIIALNKALESEDVAKYINDTYKGSVLPVHFPDAT</sequence>
<evidence type="ECO:0000313" key="9">
    <source>
        <dbReference type="Proteomes" id="UP000315759"/>
    </source>
</evidence>
<keyword evidence="5" id="KW-0564">Palmitate</keyword>
<evidence type="ECO:0000256" key="2">
    <source>
        <dbReference type="ARBA" id="ARBA00008973"/>
    </source>
</evidence>
<evidence type="ECO:0000256" key="1">
    <source>
        <dbReference type="ARBA" id="ARBA00004635"/>
    </source>
</evidence>
<feature type="signal peptide" evidence="7">
    <location>
        <begin position="1"/>
        <end position="24"/>
    </location>
</feature>
<dbReference type="RefSeq" id="WP_142553125.1">
    <property type="nucleotide sequence ID" value="NZ_VIFX01000020.1"/>
</dbReference>
<dbReference type="Pfam" id="PF03180">
    <property type="entry name" value="Lipoprotein_9"/>
    <property type="match status" value="1"/>
</dbReference>
<gene>
    <name evidence="8" type="ORF">D8S82_16535</name>
</gene>
<evidence type="ECO:0000256" key="3">
    <source>
        <dbReference type="ARBA" id="ARBA00022729"/>
    </source>
</evidence>
<evidence type="ECO:0000313" key="8">
    <source>
        <dbReference type="EMBL" id="TQR85466.1"/>
    </source>
</evidence>
<dbReference type="PROSITE" id="PS51257">
    <property type="entry name" value="PROKAR_LIPOPROTEIN"/>
    <property type="match status" value="1"/>
</dbReference>
<name>A0A544VZQ6_9MYCO</name>
<comment type="subcellular location">
    <subcellularLocation>
        <location evidence="1">Membrane</location>
        <topology evidence="1">Lipid-anchor</topology>
    </subcellularLocation>
</comment>
<organism evidence="8 9">
    <name type="scientific">Mycolicibacterium hodleri</name>
    <dbReference type="NCBI Taxonomy" id="49897"/>
    <lineage>
        <taxon>Bacteria</taxon>
        <taxon>Bacillati</taxon>
        <taxon>Actinomycetota</taxon>
        <taxon>Actinomycetes</taxon>
        <taxon>Mycobacteriales</taxon>
        <taxon>Mycobacteriaceae</taxon>
        <taxon>Mycolicibacterium</taxon>
    </lineage>
</organism>
<keyword evidence="6" id="KW-0449">Lipoprotein</keyword>
<evidence type="ECO:0000256" key="5">
    <source>
        <dbReference type="ARBA" id="ARBA00023139"/>
    </source>
</evidence>
<keyword evidence="4" id="KW-0472">Membrane</keyword>
<proteinExistence type="inferred from homology"/>
<dbReference type="AlphaFoldDB" id="A0A544VZQ6"/>
<dbReference type="EMBL" id="VIFX01000020">
    <property type="protein sequence ID" value="TQR85466.1"/>
    <property type="molecule type" value="Genomic_DNA"/>
</dbReference>
<keyword evidence="3 7" id="KW-0732">Signal</keyword>
<dbReference type="PANTHER" id="PTHR30429">
    <property type="entry name" value="D-METHIONINE-BINDING LIPOPROTEIN METQ"/>
    <property type="match status" value="1"/>
</dbReference>
<accession>A0A544VZQ6</accession>
<protein>
    <submittedName>
        <fullName evidence="8">ABC transporter substrate-binding protein</fullName>
    </submittedName>
</protein>